<comment type="caution">
    <text evidence="2">The sequence shown here is derived from an EMBL/GenBank/DDBJ whole genome shotgun (WGS) entry which is preliminary data.</text>
</comment>
<evidence type="ECO:0000256" key="1">
    <source>
        <dbReference type="SAM" id="Phobius"/>
    </source>
</evidence>
<feature type="transmembrane region" description="Helical" evidence="1">
    <location>
        <begin position="152"/>
        <end position="168"/>
    </location>
</feature>
<evidence type="ECO:0000313" key="3">
    <source>
        <dbReference type="Proteomes" id="UP000760494"/>
    </source>
</evidence>
<accession>A0A9Q9S013</accession>
<dbReference type="Proteomes" id="UP000760494">
    <property type="component" value="Unassembled WGS sequence"/>
</dbReference>
<keyword evidence="1" id="KW-0812">Transmembrane</keyword>
<sequence length="169" mass="19201">MPCLAMIRVSFDSVIEGVVSFILTPYIAIVAGLLVNLIFLSRFFADYGGADGTSDNIDPSITVFLWHIFRSQLLWVPLLPTEIATLYYCSLIVNFSFYYLIPKSLIFILFFISFILLKTPYWLAYNGILIAIALCIIYALTEAYALNINTRAYSIYTFVVIYNAIYGFT</sequence>
<proteinExistence type="predicted"/>
<feature type="transmembrane region" description="Helical" evidence="1">
    <location>
        <begin position="21"/>
        <end position="44"/>
    </location>
</feature>
<evidence type="ECO:0000313" key="2">
    <source>
        <dbReference type="EMBL" id="VTT83904.1"/>
    </source>
</evidence>
<organism evidence="2 3">
    <name type="scientific">Fusarium fujikuroi</name>
    <name type="common">Bakanae and foot rot disease fungus</name>
    <name type="synonym">Gibberella fujikuroi</name>
    <dbReference type="NCBI Taxonomy" id="5127"/>
    <lineage>
        <taxon>Eukaryota</taxon>
        <taxon>Fungi</taxon>
        <taxon>Dikarya</taxon>
        <taxon>Ascomycota</taxon>
        <taxon>Pezizomycotina</taxon>
        <taxon>Sordariomycetes</taxon>
        <taxon>Hypocreomycetidae</taxon>
        <taxon>Hypocreales</taxon>
        <taxon>Nectriaceae</taxon>
        <taxon>Fusarium</taxon>
        <taxon>Fusarium fujikuroi species complex</taxon>
    </lineage>
</organism>
<feature type="transmembrane region" description="Helical" evidence="1">
    <location>
        <begin position="122"/>
        <end position="140"/>
    </location>
</feature>
<keyword evidence="1" id="KW-0472">Membrane</keyword>
<name>A0A9Q9S013_FUSFU</name>
<protein>
    <submittedName>
        <fullName evidence="2">Uncharacterized protein</fullName>
    </submittedName>
</protein>
<reference evidence="2" key="1">
    <citation type="submission" date="2019-05" db="EMBL/GenBank/DDBJ databases">
        <authorList>
            <person name="Piombo E."/>
        </authorList>
    </citation>
    <scope>NUCLEOTIDE SEQUENCE</scope>
    <source>
        <strain evidence="2">C2S</strain>
    </source>
</reference>
<feature type="transmembrane region" description="Helical" evidence="1">
    <location>
        <begin position="96"/>
        <end position="116"/>
    </location>
</feature>
<gene>
    <name evidence="2" type="ORF">C2S_12901</name>
</gene>
<dbReference type="AlphaFoldDB" id="A0A9Q9S013"/>
<keyword evidence="1" id="KW-1133">Transmembrane helix</keyword>
<dbReference type="EMBL" id="CABFJX010000422">
    <property type="protein sequence ID" value="VTT83904.1"/>
    <property type="molecule type" value="Genomic_DNA"/>
</dbReference>